<name>A0ABX5GMS1_9GAMM</name>
<protein>
    <submittedName>
        <fullName evidence="1">Uncharacterized protein</fullName>
    </submittedName>
</protein>
<sequence>MKTLQGGTESQRQFAKSIRDNVLKQFPWGLNPETADALQVRISTLSSALFFIKNKAELERGELLICLARYDEENYLRRLQYVQKH</sequence>
<dbReference type="EMBL" id="PYOP01000051">
    <property type="protein sequence ID" value="PSW91406.1"/>
    <property type="molecule type" value="Genomic_DNA"/>
</dbReference>
<evidence type="ECO:0000313" key="2">
    <source>
        <dbReference type="Proteomes" id="UP000241190"/>
    </source>
</evidence>
<organism evidence="1 2">
    <name type="scientific">Photobacterium iliopiscarium</name>
    <dbReference type="NCBI Taxonomy" id="56192"/>
    <lineage>
        <taxon>Bacteria</taxon>
        <taxon>Pseudomonadati</taxon>
        <taxon>Pseudomonadota</taxon>
        <taxon>Gammaproteobacteria</taxon>
        <taxon>Vibrionales</taxon>
        <taxon>Vibrionaceae</taxon>
        <taxon>Photobacterium</taxon>
    </lineage>
</organism>
<evidence type="ECO:0000313" key="1">
    <source>
        <dbReference type="EMBL" id="PSW91406.1"/>
    </source>
</evidence>
<gene>
    <name evidence="1" type="ORF">C9J52_19185</name>
</gene>
<proteinExistence type="predicted"/>
<dbReference type="RefSeq" id="WP_045038798.1">
    <property type="nucleotide sequence ID" value="NZ_JZSR01000061.1"/>
</dbReference>
<keyword evidence="2" id="KW-1185">Reference proteome</keyword>
<reference evidence="1 2" key="1">
    <citation type="submission" date="2018-03" db="EMBL/GenBank/DDBJ databases">
        <title>Whole genome sequencing of Histamine producing bacteria.</title>
        <authorList>
            <person name="Butler K."/>
        </authorList>
    </citation>
    <scope>NUCLEOTIDE SEQUENCE [LARGE SCALE GENOMIC DNA]</scope>
    <source>
        <strain evidence="1 2">ATCC 51761</strain>
    </source>
</reference>
<accession>A0ABX5GMS1</accession>
<dbReference type="Proteomes" id="UP000241190">
    <property type="component" value="Unassembled WGS sequence"/>
</dbReference>
<comment type="caution">
    <text evidence="1">The sequence shown here is derived from an EMBL/GenBank/DDBJ whole genome shotgun (WGS) entry which is preliminary data.</text>
</comment>